<dbReference type="HOGENOM" id="CLU_035155_0_0_1"/>
<gene>
    <name evidence="1" type="ORF">K443DRAFT_13886</name>
</gene>
<accession>A0A0C9X337</accession>
<protein>
    <submittedName>
        <fullName evidence="1">Uncharacterized protein</fullName>
    </submittedName>
</protein>
<keyword evidence="2" id="KW-1185">Reference proteome</keyword>
<reference evidence="2" key="2">
    <citation type="submission" date="2015-01" db="EMBL/GenBank/DDBJ databases">
        <title>Evolutionary Origins and Diversification of the Mycorrhizal Mutualists.</title>
        <authorList>
            <consortium name="DOE Joint Genome Institute"/>
            <consortium name="Mycorrhizal Genomics Consortium"/>
            <person name="Kohler A."/>
            <person name="Kuo A."/>
            <person name="Nagy L.G."/>
            <person name="Floudas D."/>
            <person name="Copeland A."/>
            <person name="Barry K.W."/>
            <person name="Cichocki N."/>
            <person name="Veneault-Fourrey C."/>
            <person name="LaButti K."/>
            <person name="Lindquist E.A."/>
            <person name="Lipzen A."/>
            <person name="Lundell T."/>
            <person name="Morin E."/>
            <person name="Murat C."/>
            <person name="Riley R."/>
            <person name="Ohm R."/>
            <person name="Sun H."/>
            <person name="Tunlid A."/>
            <person name="Henrissat B."/>
            <person name="Grigoriev I.V."/>
            <person name="Hibbett D.S."/>
            <person name="Martin F."/>
        </authorList>
    </citation>
    <scope>NUCLEOTIDE SEQUENCE [LARGE SCALE GENOMIC DNA]</scope>
    <source>
        <strain evidence="2">LaAM-08-1</strain>
    </source>
</reference>
<evidence type="ECO:0000313" key="2">
    <source>
        <dbReference type="Proteomes" id="UP000054477"/>
    </source>
</evidence>
<dbReference type="OrthoDB" id="3089341at2759"/>
<sequence length="408" mass="44898">MSSRFIQFPFSQSSQSAQRCFASLGASDTDVSAPSSPRSTLNDMEALLSPILLESAVNSPPPLSGDHVPSVTDLSLEILLHIANTSHSDLQKIQEGVIKLCDSIGLQAVIKVKNPTFKLNSLLFLPAAVHLLIVKECNLESLLALSATCQYYFHYTKPYIQNRTQNLISKFHISPDRLFHIMNYYGAVIGGSCALSMIGAEESTFRPLEMTLYLPYEYHNTLSASLFQHFLLLGRITGKNHNPLVTLVEWYAAGRPNDSITLNAITSKGIFSAYCSLTSLAYNNPFALCPTDKHALVGAFGIALPYWTIPPGLLLCLGAQYKMRETSRTMIDSGCLFFPFSKFKQLPFIPKDGQVIPPIPSLPQFSTFEPTLAPHEVIVWFFGGGYGCIPMGSTFPRLFGTIPVSDLI</sequence>
<dbReference type="AlphaFoldDB" id="A0A0C9X337"/>
<evidence type="ECO:0000313" key="1">
    <source>
        <dbReference type="EMBL" id="KIJ92071.1"/>
    </source>
</evidence>
<name>A0A0C9X337_9AGAR</name>
<organism evidence="1 2">
    <name type="scientific">Laccaria amethystina LaAM-08-1</name>
    <dbReference type="NCBI Taxonomy" id="1095629"/>
    <lineage>
        <taxon>Eukaryota</taxon>
        <taxon>Fungi</taxon>
        <taxon>Dikarya</taxon>
        <taxon>Basidiomycota</taxon>
        <taxon>Agaricomycotina</taxon>
        <taxon>Agaricomycetes</taxon>
        <taxon>Agaricomycetidae</taxon>
        <taxon>Agaricales</taxon>
        <taxon>Agaricineae</taxon>
        <taxon>Hydnangiaceae</taxon>
        <taxon>Laccaria</taxon>
    </lineage>
</organism>
<reference evidence="1 2" key="1">
    <citation type="submission" date="2014-04" db="EMBL/GenBank/DDBJ databases">
        <authorList>
            <consortium name="DOE Joint Genome Institute"/>
            <person name="Kuo A."/>
            <person name="Kohler A."/>
            <person name="Nagy L.G."/>
            <person name="Floudas D."/>
            <person name="Copeland A."/>
            <person name="Barry K.W."/>
            <person name="Cichocki N."/>
            <person name="Veneault-Fourrey C."/>
            <person name="LaButti K."/>
            <person name="Lindquist E.A."/>
            <person name="Lipzen A."/>
            <person name="Lundell T."/>
            <person name="Morin E."/>
            <person name="Murat C."/>
            <person name="Sun H."/>
            <person name="Tunlid A."/>
            <person name="Henrissat B."/>
            <person name="Grigoriev I.V."/>
            <person name="Hibbett D.S."/>
            <person name="Martin F."/>
            <person name="Nordberg H.P."/>
            <person name="Cantor M.N."/>
            <person name="Hua S.X."/>
        </authorList>
    </citation>
    <scope>NUCLEOTIDE SEQUENCE [LARGE SCALE GENOMIC DNA]</scope>
    <source>
        <strain evidence="1 2">LaAM-08-1</strain>
    </source>
</reference>
<dbReference type="Proteomes" id="UP000054477">
    <property type="component" value="Unassembled WGS sequence"/>
</dbReference>
<dbReference type="EMBL" id="KN838940">
    <property type="protein sequence ID" value="KIJ92071.1"/>
    <property type="molecule type" value="Genomic_DNA"/>
</dbReference>
<proteinExistence type="predicted"/>